<dbReference type="Gene3D" id="3.40.50.450">
    <property type="match status" value="1"/>
</dbReference>
<accession>A0ABT1CAJ9</accession>
<dbReference type="InterPro" id="IPR029056">
    <property type="entry name" value="Ribokinase-like"/>
</dbReference>
<organism evidence="1 2">
    <name type="scientific">Mesorhizobium liriopis</name>
    <dbReference type="NCBI Taxonomy" id="2953882"/>
    <lineage>
        <taxon>Bacteria</taxon>
        <taxon>Pseudomonadati</taxon>
        <taxon>Pseudomonadota</taxon>
        <taxon>Alphaproteobacteria</taxon>
        <taxon>Hyphomicrobiales</taxon>
        <taxon>Phyllobacteriaceae</taxon>
        <taxon>Mesorhizobium</taxon>
    </lineage>
</organism>
<protein>
    <submittedName>
        <fullName evidence="1">Nucleoside 2-deoxyribosyltransferase</fullName>
    </submittedName>
</protein>
<dbReference type="EMBL" id="JAMXQS010000008">
    <property type="protein sequence ID" value="MCO6051518.1"/>
    <property type="molecule type" value="Genomic_DNA"/>
</dbReference>
<reference evidence="1 2" key="1">
    <citation type="submission" date="2022-06" db="EMBL/GenBank/DDBJ databases">
        <title>Mesorhizobium sp. strain RP14 Genome sequencing and assembly.</title>
        <authorList>
            <person name="Kim I."/>
        </authorList>
    </citation>
    <scope>NUCLEOTIDE SEQUENCE [LARGE SCALE GENOMIC DNA]</scope>
    <source>
        <strain evidence="2">RP14(2022)</strain>
    </source>
</reference>
<dbReference type="RefSeq" id="WP_252821158.1">
    <property type="nucleotide sequence ID" value="NZ_JAMXQS010000008.1"/>
</dbReference>
<dbReference type="Gene3D" id="3.40.1190.20">
    <property type="match status" value="1"/>
</dbReference>
<keyword evidence="2" id="KW-1185">Reference proteome</keyword>
<dbReference type="Proteomes" id="UP001205906">
    <property type="component" value="Unassembled WGS sequence"/>
</dbReference>
<dbReference type="InterPro" id="IPR007710">
    <property type="entry name" value="Nucleoside_deoxyribTrfase"/>
</dbReference>
<gene>
    <name evidence="1" type="ORF">NGM99_17170</name>
</gene>
<evidence type="ECO:0000313" key="1">
    <source>
        <dbReference type="EMBL" id="MCO6051518.1"/>
    </source>
</evidence>
<sequence length="441" mass="48194">MSSAPILLVGEICVDFTIGKEGQSPKVRHGGIVHAARGLWAAGISYAVAAVCPKYLLEGAEKFLSHHGCVEFIQIGEVVGAPNLVIIGDVREVGHQGYEDILRNERSVLFDRESFRLKHFKQAVVFPGRYELAELRRLLPHDAEIVIDAAYDAQNAAQLSHFKGAIKSFVISTSSELFVEVGGQDIEPLLKTARELGSATVLLKENRGGSRFFNLATGEIEEVPAVLSETANSVGVGDAFTAVFASYLFADNPEAVWRGMQVATNYALTTFPDDFRSGVQRDFSIPIDVVKGLGGVSLPWHDRKSFPIYLAAPDFSYISKPEIDAAVASLEYHNFCVRRPVQENGEAKTGSPKSTLLELYFKDVALIDECDLMFAVPLTRDPGTLVEIGLAIAKGKPVIVYDPRHENNNTMVICGADEYSGDLDLCLNRVFELLGKVRSSK</sequence>
<proteinExistence type="predicted"/>
<dbReference type="SUPFAM" id="SSF52309">
    <property type="entry name" value="N-(deoxy)ribosyltransferase-like"/>
    <property type="match status" value="1"/>
</dbReference>
<dbReference type="SUPFAM" id="SSF53613">
    <property type="entry name" value="Ribokinase-like"/>
    <property type="match status" value="1"/>
</dbReference>
<evidence type="ECO:0000313" key="2">
    <source>
        <dbReference type="Proteomes" id="UP001205906"/>
    </source>
</evidence>
<comment type="caution">
    <text evidence="1">The sequence shown here is derived from an EMBL/GenBank/DDBJ whole genome shotgun (WGS) entry which is preliminary data.</text>
</comment>
<name>A0ABT1CAJ9_9HYPH</name>
<dbReference type="Pfam" id="PF05014">
    <property type="entry name" value="Nuc_deoxyrib_tr"/>
    <property type="match status" value="1"/>
</dbReference>